<dbReference type="InterPro" id="IPR006652">
    <property type="entry name" value="Kelch_1"/>
</dbReference>
<dbReference type="Gene3D" id="2.130.10.80">
    <property type="entry name" value="Galactose oxidase/kelch, beta-propeller"/>
    <property type="match status" value="1"/>
</dbReference>
<dbReference type="EMBL" id="JMCB01000003">
    <property type="protein sequence ID" value="KFE70392.1"/>
    <property type="molecule type" value="Genomic_DNA"/>
</dbReference>
<keyword evidence="1" id="KW-0732">Signal</keyword>
<dbReference type="Pfam" id="PF07250">
    <property type="entry name" value="Glyoxal_oxid_N"/>
    <property type="match status" value="1"/>
</dbReference>
<organism evidence="4 5">
    <name type="scientific">Hyalangium minutum</name>
    <dbReference type="NCBI Taxonomy" id="394096"/>
    <lineage>
        <taxon>Bacteria</taxon>
        <taxon>Pseudomonadati</taxon>
        <taxon>Myxococcota</taxon>
        <taxon>Myxococcia</taxon>
        <taxon>Myxococcales</taxon>
        <taxon>Cystobacterineae</taxon>
        <taxon>Archangiaceae</taxon>
        <taxon>Hyalangium</taxon>
    </lineage>
</organism>
<evidence type="ECO:0000259" key="3">
    <source>
        <dbReference type="Pfam" id="PF09118"/>
    </source>
</evidence>
<dbReference type="Pfam" id="PF09118">
    <property type="entry name" value="GO-like_E_set"/>
    <property type="match status" value="1"/>
</dbReference>
<name>A0A085WRS9_9BACT</name>
<evidence type="ECO:0008006" key="6">
    <source>
        <dbReference type="Google" id="ProtNLM"/>
    </source>
</evidence>
<dbReference type="SUPFAM" id="SSF50965">
    <property type="entry name" value="Galactose oxidase, central domain"/>
    <property type="match status" value="1"/>
</dbReference>
<dbReference type="InterPro" id="IPR009880">
    <property type="entry name" value="Glyoxal_oxidase_N"/>
</dbReference>
<dbReference type="PATRIC" id="fig|394096.3.peg.1913"/>
<comment type="caution">
    <text evidence="4">The sequence shown here is derived from an EMBL/GenBank/DDBJ whole genome shotgun (WGS) entry which is preliminary data.</text>
</comment>
<evidence type="ECO:0000313" key="5">
    <source>
        <dbReference type="Proteomes" id="UP000028725"/>
    </source>
</evidence>
<dbReference type="InterPro" id="IPR037293">
    <property type="entry name" value="Gal_Oxidase_central_sf"/>
</dbReference>
<dbReference type="SUPFAM" id="SSF81296">
    <property type="entry name" value="E set domains"/>
    <property type="match status" value="1"/>
</dbReference>
<dbReference type="Gene3D" id="2.60.40.10">
    <property type="entry name" value="Immunoglobulins"/>
    <property type="match status" value="1"/>
</dbReference>
<evidence type="ECO:0000313" key="4">
    <source>
        <dbReference type="EMBL" id="KFE70392.1"/>
    </source>
</evidence>
<dbReference type="Gene3D" id="2.60.120.260">
    <property type="entry name" value="Galactose-binding domain-like"/>
    <property type="match status" value="2"/>
</dbReference>
<evidence type="ECO:0000256" key="1">
    <source>
        <dbReference type="ARBA" id="ARBA00022729"/>
    </source>
</evidence>
<dbReference type="AlphaFoldDB" id="A0A085WRS9"/>
<dbReference type="PANTHER" id="PTHR32208">
    <property type="entry name" value="SECRETED PROTEIN-RELATED"/>
    <property type="match status" value="1"/>
</dbReference>
<sequence>MRVLCVAWILWNNPAEAQSPSESGQWGPLVTWPISATHVTMLPTGKVFFFGEFEEGFWPYLWDPVTDNLSELPQPHYNIFCSGHSYLADGRLLITGGHMESHVGEPHAVIFNPLTSSWDHAPDMNDKRWYPTNTTLPNGDVVVLSGETTGAGTNNDLPQRWDAASSTWRSLTTARMNLPYYPRMFLAPNGKLLYVGPGQTTYYLEPEGTGVWFESAQTLFSEGRPYGGAVMFDNKILLVGGGNPPTETVELLDLNSDAPTWQAMAPMSVPRRQHNTTLLPDGTVLVTGGSSASGFNNADGAAYHAEVWNPATNTWTSLANGSAYRGYHSTSVLLPDGRVLSAGGRLVHTAQVFSPPYLFKGPRPRISSAPAVVTPGTRFFVSTPDTGIQKVTLISLASVTHAFDQNQRLLTLNFTPAGGGISVTAPETSIAAPPGPYMLFLVNAQGVPSVARIVRVEAVKPKGTRVINFSDVWKYEASNVDLGTSWISVDYDDSAWPSGPGQLGFGDGDENTVIPRTIPSQPSVYFRKKFTLDAPITVARLDVLHDDGVQVWINGVPVFSKYVDRGVGFSLYASSSATNEYSRATLPMSPNPFVVGENVITAIVKQVGGGSNDLTFALGLEVEKMQGPLPDSLRMVTPNGGETLHPGRIVSLRWDSGGSVTAVDLAYSTDLGATWTPIASGVSSSSGGYSWRVPTVETTQALVRVTKAGGGLSDASDAPFTISEQLRLSVIAFGSTWKYEDSGLDPGASWNQPSFNDSAWRSGAGQLGYGDLDEATVLNKTAPAQTSVYFRKKFTLPSMAMSATLRALFDDGVVVYVNGVQVFSRNVNNPAHAKYASLSVNNQQETVNLALSPNPFVVGENTLAVMVKQVGATSPDLSFDLALDVGVMAEEH</sequence>
<dbReference type="InterPro" id="IPR014756">
    <property type="entry name" value="Ig_E-set"/>
</dbReference>
<protein>
    <recommendedName>
        <fullName evidence="6">Galactose oxidase-like Early set domain-containing protein</fullName>
    </recommendedName>
</protein>
<dbReference type="PANTHER" id="PTHR32208:SF21">
    <property type="entry name" value="LOW QUALITY PROTEIN: ALDEHYDE OXIDASE GLOX-LIKE"/>
    <property type="match status" value="1"/>
</dbReference>
<keyword evidence="5" id="KW-1185">Reference proteome</keyword>
<dbReference type="InterPro" id="IPR013783">
    <property type="entry name" value="Ig-like_fold"/>
</dbReference>
<dbReference type="SUPFAM" id="SSF49785">
    <property type="entry name" value="Galactose-binding domain-like"/>
    <property type="match status" value="2"/>
</dbReference>
<dbReference type="InterPro" id="IPR011043">
    <property type="entry name" value="Gal_Oxase/kelch_b-propeller"/>
</dbReference>
<dbReference type="SMART" id="SM00612">
    <property type="entry name" value="Kelch"/>
    <property type="match status" value="3"/>
</dbReference>
<gene>
    <name evidence="4" type="ORF">DB31_5434</name>
</gene>
<dbReference type="InterPro" id="IPR008979">
    <property type="entry name" value="Galactose-bd-like_sf"/>
</dbReference>
<feature type="domain" description="Galactose oxidase-like Early set" evidence="3">
    <location>
        <begin position="363"/>
        <end position="456"/>
    </location>
</feature>
<feature type="domain" description="Glyoxal oxidase N-terminal" evidence="2">
    <location>
        <begin position="248"/>
        <end position="344"/>
    </location>
</feature>
<dbReference type="Proteomes" id="UP000028725">
    <property type="component" value="Unassembled WGS sequence"/>
</dbReference>
<dbReference type="STRING" id="394096.DB31_5434"/>
<dbReference type="InterPro" id="IPR015202">
    <property type="entry name" value="GO-like_E_set"/>
</dbReference>
<proteinExistence type="predicted"/>
<accession>A0A085WRS9</accession>
<reference evidence="4 5" key="1">
    <citation type="submission" date="2014-04" db="EMBL/GenBank/DDBJ databases">
        <title>Genome assembly of Hyalangium minutum DSM 14724.</title>
        <authorList>
            <person name="Sharma G."/>
            <person name="Subramanian S."/>
        </authorList>
    </citation>
    <scope>NUCLEOTIDE SEQUENCE [LARGE SCALE GENOMIC DNA]</scope>
    <source>
        <strain evidence="4 5">DSM 14724</strain>
    </source>
</reference>
<evidence type="ECO:0000259" key="2">
    <source>
        <dbReference type="Pfam" id="PF07250"/>
    </source>
</evidence>
<dbReference type="CDD" id="cd02851">
    <property type="entry name" value="E_set_GO_C"/>
    <property type="match status" value="1"/>
</dbReference>